<dbReference type="AlphaFoldDB" id="A0A512DUJ1"/>
<dbReference type="SUPFAM" id="SSF143631">
    <property type="entry name" value="ApbE-like"/>
    <property type="match status" value="1"/>
</dbReference>
<organism evidence="11 12">
    <name type="scientific">Skermanella aerolata</name>
    <dbReference type="NCBI Taxonomy" id="393310"/>
    <lineage>
        <taxon>Bacteria</taxon>
        <taxon>Pseudomonadati</taxon>
        <taxon>Pseudomonadota</taxon>
        <taxon>Alphaproteobacteria</taxon>
        <taxon>Rhodospirillales</taxon>
        <taxon>Azospirillaceae</taxon>
        <taxon>Skermanella</taxon>
    </lineage>
</organism>
<comment type="caution">
    <text evidence="11">The sequence shown here is derived from an EMBL/GenBank/DDBJ whole genome shotgun (WGS) entry which is preliminary data.</text>
</comment>
<dbReference type="Proteomes" id="UP000321523">
    <property type="component" value="Unassembled WGS sequence"/>
</dbReference>
<dbReference type="EMBL" id="BJYZ01000019">
    <property type="protein sequence ID" value="GEO40125.1"/>
    <property type="molecule type" value="Genomic_DNA"/>
</dbReference>
<keyword evidence="6" id="KW-0479">Metal-binding</keyword>
<keyword evidence="5" id="KW-0808">Transferase</keyword>
<proteinExistence type="predicted"/>
<comment type="cofactor">
    <cofactor evidence="1">
        <name>Mg(2+)</name>
        <dbReference type="ChEBI" id="CHEBI:18420"/>
    </cofactor>
</comment>
<evidence type="ECO:0000313" key="12">
    <source>
        <dbReference type="Proteomes" id="UP000321523"/>
    </source>
</evidence>
<evidence type="ECO:0000256" key="4">
    <source>
        <dbReference type="ARBA" id="ARBA00022630"/>
    </source>
</evidence>
<evidence type="ECO:0000313" key="11">
    <source>
        <dbReference type="EMBL" id="GEO40125.1"/>
    </source>
</evidence>
<evidence type="ECO:0000256" key="9">
    <source>
        <dbReference type="ARBA" id="ARBA00031306"/>
    </source>
</evidence>
<keyword evidence="8" id="KW-0460">Magnesium</keyword>
<evidence type="ECO:0000256" key="3">
    <source>
        <dbReference type="ARBA" id="ARBA00016337"/>
    </source>
</evidence>
<evidence type="ECO:0000256" key="8">
    <source>
        <dbReference type="ARBA" id="ARBA00022842"/>
    </source>
</evidence>
<dbReference type="GO" id="GO:0016740">
    <property type="term" value="F:transferase activity"/>
    <property type="evidence" value="ECO:0007669"/>
    <property type="project" value="UniProtKB-KW"/>
</dbReference>
<keyword evidence="7" id="KW-0274">FAD</keyword>
<accession>A0A512DUJ1</accession>
<reference evidence="11 12" key="1">
    <citation type="submission" date="2019-07" db="EMBL/GenBank/DDBJ databases">
        <title>Whole genome shotgun sequence of Skermanella aerolata NBRC 106429.</title>
        <authorList>
            <person name="Hosoyama A."/>
            <person name="Uohara A."/>
            <person name="Ohji S."/>
            <person name="Ichikawa N."/>
        </authorList>
    </citation>
    <scope>NUCLEOTIDE SEQUENCE [LARGE SCALE GENOMIC DNA]</scope>
    <source>
        <strain evidence="11 12">NBRC 106429</strain>
    </source>
</reference>
<evidence type="ECO:0000256" key="5">
    <source>
        <dbReference type="ARBA" id="ARBA00022679"/>
    </source>
</evidence>
<dbReference type="EC" id="2.7.1.180" evidence="2"/>
<evidence type="ECO:0000256" key="6">
    <source>
        <dbReference type="ARBA" id="ARBA00022723"/>
    </source>
</evidence>
<gene>
    <name evidence="11" type="ORF">SAE02_42730</name>
</gene>
<sequence>MLVDMGEVLALSRHPGGRPWRMEVQNGDERRKNEAIDGIDIAVATTSSRATVFDPAGRFGHIFDPFTGACETRPVSVTVTAPDATTADTASTAHAAMPCRLASTMAISLPGLGVRITLADEPSRSCG</sequence>
<dbReference type="PANTHER" id="PTHR30040">
    <property type="entry name" value="THIAMINE BIOSYNTHESIS LIPOPROTEIN APBE"/>
    <property type="match status" value="1"/>
</dbReference>
<evidence type="ECO:0000256" key="10">
    <source>
        <dbReference type="ARBA" id="ARBA00048540"/>
    </source>
</evidence>
<dbReference type="InterPro" id="IPR024932">
    <property type="entry name" value="ApbE"/>
</dbReference>
<dbReference type="Pfam" id="PF02424">
    <property type="entry name" value="ApbE"/>
    <property type="match status" value="1"/>
</dbReference>
<evidence type="ECO:0000256" key="1">
    <source>
        <dbReference type="ARBA" id="ARBA00001946"/>
    </source>
</evidence>
<dbReference type="GO" id="GO:0046872">
    <property type="term" value="F:metal ion binding"/>
    <property type="evidence" value="ECO:0007669"/>
    <property type="project" value="UniProtKB-KW"/>
</dbReference>
<evidence type="ECO:0000256" key="7">
    <source>
        <dbReference type="ARBA" id="ARBA00022827"/>
    </source>
</evidence>
<comment type="catalytic activity">
    <reaction evidence="10">
        <text>L-threonyl-[protein] + FAD = FMN-L-threonyl-[protein] + AMP + H(+)</text>
        <dbReference type="Rhea" id="RHEA:36847"/>
        <dbReference type="Rhea" id="RHEA-COMP:11060"/>
        <dbReference type="Rhea" id="RHEA-COMP:11061"/>
        <dbReference type="ChEBI" id="CHEBI:15378"/>
        <dbReference type="ChEBI" id="CHEBI:30013"/>
        <dbReference type="ChEBI" id="CHEBI:57692"/>
        <dbReference type="ChEBI" id="CHEBI:74257"/>
        <dbReference type="ChEBI" id="CHEBI:456215"/>
        <dbReference type="EC" id="2.7.1.180"/>
    </reaction>
</comment>
<evidence type="ECO:0000256" key="2">
    <source>
        <dbReference type="ARBA" id="ARBA00011955"/>
    </source>
</evidence>
<dbReference type="Gene3D" id="3.10.520.10">
    <property type="entry name" value="ApbE-like domains"/>
    <property type="match status" value="1"/>
</dbReference>
<name>A0A512DUJ1_9PROT</name>
<protein>
    <recommendedName>
        <fullName evidence="3">FAD:protein FMN transferase</fullName>
        <ecNumber evidence="2">2.7.1.180</ecNumber>
    </recommendedName>
    <alternativeName>
        <fullName evidence="9">Flavin transferase</fullName>
    </alternativeName>
</protein>
<dbReference type="PANTHER" id="PTHR30040:SF2">
    <property type="entry name" value="FAD:PROTEIN FMN TRANSFERASE"/>
    <property type="match status" value="1"/>
</dbReference>
<dbReference type="InterPro" id="IPR003374">
    <property type="entry name" value="ApbE-like_sf"/>
</dbReference>
<keyword evidence="4" id="KW-0285">Flavoprotein</keyword>
<keyword evidence="12" id="KW-1185">Reference proteome</keyword>